<name>A0A1H5EQ62_PSEAG</name>
<proteinExistence type="predicted"/>
<dbReference type="STRING" id="53406.SAMN05421553_3668"/>
<evidence type="ECO:0000256" key="1">
    <source>
        <dbReference type="SAM" id="Phobius"/>
    </source>
</evidence>
<reference evidence="3" key="1">
    <citation type="submission" date="2016-10" db="EMBL/GenBank/DDBJ databases">
        <authorList>
            <person name="Varghese N."/>
            <person name="Submissions S."/>
        </authorList>
    </citation>
    <scope>NUCLEOTIDE SEQUENCE [LARGE SCALE GENOMIC DNA]</scope>
    <source>
        <strain evidence="3">DSM 12111</strain>
    </source>
</reference>
<dbReference type="Proteomes" id="UP000242849">
    <property type="component" value="Unassembled WGS sequence"/>
</dbReference>
<protein>
    <submittedName>
        <fullName evidence="2">Uncharacterized protein</fullName>
    </submittedName>
</protein>
<evidence type="ECO:0000313" key="3">
    <source>
        <dbReference type="Proteomes" id="UP000242849"/>
    </source>
</evidence>
<accession>A0A1H5EQ62</accession>
<gene>
    <name evidence="2" type="ORF">SAMN05421553_3668</name>
</gene>
<organism evidence="2 3">
    <name type="scientific">Pseudomonas anguilliseptica</name>
    <dbReference type="NCBI Taxonomy" id="53406"/>
    <lineage>
        <taxon>Bacteria</taxon>
        <taxon>Pseudomonadati</taxon>
        <taxon>Pseudomonadota</taxon>
        <taxon>Gammaproteobacteria</taxon>
        <taxon>Pseudomonadales</taxon>
        <taxon>Pseudomonadaceae</taxon>
        <taxon>Pseudomonas</taxon>
    </lineage>
</organism>
<dbReference type="AlphaFoldDB" id="A0A1H5EQ62"/>
<keyword evidence="1" id="KW-0472">Membrane</keyword>
<keyword evidence="1" id="KW-0812">Transmembrane</keyword>
<sequence>MGKTYELCLSQFADELSGIGVVILFLATLFAAYIIFIKD</sequence>
<dbReference type="EMBL" id="FNSC01000001">
    <property type="protein sequence ID" value="SED93199.1"/>
    <property type="molecule type" value="Genomic_DNA"/>
</dbReference>
<keyword evidence="3" id="KW-1185">Reference proteome</keyword>
<evidence type="ECO:0000313" key="2">
    <source>
        <dbReference type="EMBL" id="SED93199.1"/>
    </source>
</evidence>
<keyword evidence="1" id="KW-1133">Transmembrane helix</keyword>
<feature type="transmembrane region" description="Helical" evidence="1">
    <location>
        <begin position="16"/>
        <end position="36"/>
    </location>
</feature>